<dbReference type="PANTHER" id="PTHR32263">
    <property type="entry name" value="INACTIVE POLY [ADP-RIBOSE] POLYMERASE SRO4-RELATED"/>
    <property type="match status" value="1"/>
</dbReference>
<gene>
    <name evidence="1" type="ORF">RHSIM_Rhsim04G0084100</name>
</gene>
<reference evidence="1" key="1">
    <citation type="submission" date="2019-11" db="EMBL/GenBank/DDBJ databases">
        <authorList>
            <person name="Liu Y."/>
            <person name="Hou J."/>
            <person name="Li T.-Q."/>
            <person name="Guan C.-H."/>
            <person name="Wu X."/>
            <person name="Wu H.-Z."/>
            <person name="Ling F."/>
            <person name="Zhang R."/>
            <person name="Shi X.-G."/>
            <person name="Ren J.-P."/>
            <person name="Chen E.-F."/>
            <person name="Sun J.-M."/>
        </authorList>
    </citation>
    <scope>NUCLEOTIDE SEQUENCE</scope>
    <source>
        <strain evidence="1">Adult_tree_wgs_1</strain>
        <tissue evidence="1">Leaves</tissue>
    </source>
</reference>
<dbReference type="PANTHER" id="PTHR32263:SF14">
    <property type="entry name" value="INACTIVE POLY [ADP-RIBOSE] POLYMERASE SRO2-RELATED"/>
    <property type="match status" value="1"/>
</dbReference>
<evidence type="ECO:0000313" key="1">
    <source>
        <dbReference type="EMBL" id="KAF7144804.1"/>
    </source>
</evidence>
<dbReference type="InterPro" id="IPR044964">
    <property type="entry name" value="RCD1/SRO1-5"/>
</dbReference>
<accession>A0A834LM83</accession>
<dbReference type="SUPFAM" id="SSF56399">
    <property type="entry name" value="ADP-ribosylation"/>
    <property type="match status" value="1"/>
</dbReference>
<dbReference type="EMBL" id="WJXA01000004">
    <property type="protein sequence ID" value="KAF7144804.1"/>
    <property type="molecule type" value="Genomic_DNA"/>
</dbReference>
<name>A0A834LM83_RHOSS</name>
<proteinExistence type="predicted"/>
<comment type="caution">
    <text evidence="1">The sequence shown here is derived from an EMBL/GenBank/DDBJ whole genome shotgun (WGS) entry which is preliminary data.</text>
</comment>
<dbReference type="Proteomes" id="UP000626092">
    <property type="component" value="Unassembled WGS sequence"/>
</dbReference>
<protein>
    <submittedName>
        <fullName evidence="1">Uncharacterized protein</fullName>
    </submittedName>
</protein>
<organism evidence="1 2">
    <name type="scientific">Rhododendron simsii</name>
    <name type="common">Sims's rhododendron</name>
    <dbReference type="NCBI Taxonomy" id="118357"/>
    <lineage>
        <taxon>Eukaryota</taxon>
        <taxon>Viridiplantae</taxon>
        <taxon>Streptophyta</taxon>
        <taxon>Embryophyta</taxon>
        <taxon>Tracheophyta</taxon>
        <taxon>Spermatophyta</taxon>
        <taxon>Magnoliopsida</taxon>
        <taxon>eudicotyledons</taxon>
        <taxon>Gunneridae</taxon>
        <taxon>Pentapetalae</taxon>
        <taxon>asterids</taxon>
        <taxon>Ericales</taxon>
        <taxon>Ericaceae</taxon>
        <taxon>Ericoideae</taxon>
        <taxon>Rhodoreae</taxon>
        <taxon>Rhododendron</taxon>
    </lineage>
</organism>
<evidence type="ECO:0000313" key="2">
    <source>
        <dbReference type="Proteomes" id="UP000626092"/>
    </source>
</evidence>
<dbReference type="AlphaFoldDB" id="A0A834LM83"/>
<dbReference type="OrthoDB" id="6133115at2759"/>
<dbReference type="Gene3D" id="3.90.228.10">
    <property type="match status" value="1"/>
</dbReference>
<sequence>MEHFGNLEEQVSISIDQNEIPILDSEDESFSSSVFEEFEIFKRNGLTRIHEGSKCYQIITGCVAKGMINDTNVAAVHKIPWFGPNGRLEAFRISSAEMVKKCGGNGNVKHAWLLTSIEDDHGIRHLLLCNVILGKTEVVRPGSKQFKPSTDEFDSGVDDLLKPNKIVIWEAYMNSRIFSSFVVSFRALNVQGKGPN</sequence>
<keyword evidence="2" id="KW-1185">Reference proteome</keyword>